<accession>A0A401UJK0</accession>
<keyword evidence="1" id="KW-0732">Signal</keyword>
<protein>
    <recommendedName>
        <fullName evidence="4">Lipoprotein</fullName>
    </recommendedName>
</protein>
<evidence type="ECO:0008006" key="4">
    <source>
        <dbReference type="Google" id="ProtNLM"/>
    </source>
</evidence>
<dbReference type="AlphaFoldDB" id="A0A401UJK0"/>
<evidence type="ECO:0000313" key="3">
    <source>
        <dbReference type="Proteomes" id="UP000287872"/>
    </source>
</evidence>
<gene>
    <name evidence="2" type="ORF">Ctaglu_13310</name>
</gene>
<sequence length="139" mass="15423">MKKFLYIPMVLGISILFVACGAKTPVNASKATTTTPTATTSTKIIYTQKLTYLPSYNGVQPTEYTPASKKSALATSTYTIKNTTDIKVFEDYQNILKKDGWTITDAKKHYSIFAKKDKHMASIIIQKSSKDVILQVTSK</sequence>
<dbReference type="PROSITE" id="PS51257">
    <property type="entry name" value="PROKAR_LIPOPROTEIN"/>
    <property type="match status" value="1"/>
</dbReference>
<proteinExistence type="predicted"/>
<evidence type="ECO:0000256" key="1">
    <source>
        <dbReference type="SAM" id="SignalP"/>
    </source>
</evidence>
<organism evidence="2 3">
    <name type="scientific">Clostridium tagluense</name>
    <dbReference type="NCBI Taxonomy" id="360422"/>
    <lineage>
        <taxon>Bacteria</taxon>
        <taxon>Bacillati</taxon>
        <taxon>Bacillota</taxon>
        <taxon>Clostridia</taxon>
        <taxon>Eubacteriales</taxon>
        <taxon>Clostridiaceae</taxon>
        <taxon>Clostridium</taxon>
    </lineage>
</organism>
<dbReference type="EMBL" id="BHYK01000006">
    <property type="protein sequence ID" value="GCD09708.1"/>
    <property type="molecule type" value="Genomic_DNA"/>
</dbReference>
<dbReference type="Proteomes" id="UP000287872">
    <property type="component" value="Unassembled WGS sequence"/>
</dbReference>
<feature type="signal peptide" evidence="1">
    <location>
        <begin position="1"/>
        <end position="28"/>
    </location>
</feature>
<feature type="chain" id="PRO_5019586317" description="Lipoprotein" evidence="1">
    <location>
        <begin position="29"/>
        <end position="139"/>
    </location>
</feature>
<keyword evidence="3" id="KW-1185">Reference proteome</keyword>
<dbReference type="RefSeq" id="WP_124999387.1">
    <property type="nucleotide sequence ID" value="NZ_BHYK01000006.1"/>
</dbReference>
<dbReference type="OrthoDB" id="1798932at2"/>
<name>A0A401UJK0_9CLOT</name>
<reference evidence="2 3" key="1">
    <citation type="submission" date="2018-11" db="EMBL/GenBank/DDBJ databases">
        <title>Genome sequencing and assembly of Clostridium tagluense strain A121.</title>
        <authorList>
            <person name="Murakami T."/>
            <person name="Segawa T."/>
            <person name="Shcherbakova V.A."/>
            <person name="Mori H."/>
            <person name="Yoshimura Y."/>
        </authorList>
    </citation>
    <scope>NUCLEOTIDE SEQUENCE [LARGE SCALE GENOMIC DNA]</scope>
    <source>
        <strain evidence="2 3">A121</strain>
    </source>
</reference>
<evidence type="ECO:0000313" key="2">
    <source>
        <dbReference type="EMBL" id="GCD09708.1"/>
    </source>
</evidence>
<comment type="caution">
    <text evidence="2">The sequence shown here is derived from an EMBL/GenBank/DDBJ whole genome shotgun (WGS) entry which is preliminary data.</text>
</comment>